<dbReference type="EMBL" id="HBER01001742">
    <property type="protein sequence ID" value="CAD8524007.1"/>
    <property type="molecule type" value="Transcribed_RNA"/>
</dbReference>
<feature type="region of interest" description="Disordered" evidence="1">
    <location>
        <begin position="81"/>
        <end position="122"/>
    </location>
</feature>
<feature type="compositionally biased region" description="Low complexity" evidence="1">
    <location>
        <begin position="13"/>
        <end position="44"/>
    </location>
</feature>
<accession>A0A7S0NNY0</accession>
<feature type="compositionally biased region" description="Pro residues" evidence="1">
    <location>
        <begin position="1"/>
        <end position="12"/>
    </location>
</feature>
<gene>
    <name evidence="2" type="ORF">CLEP1334_LOCUS917</name>
</gene>
<protein>
    <submittedName>
        <fullName evidence="2">Uncharacterized protein</fullName>
    </submittedName>
</protein>
<dbReference type="AlphaFoldDB" id="A0A7S0NNY0"/>
<name>A0A7S0NNY0_9EUKA</name>
<evidence type="ECO:0000313" key="2">
    <source>
        <dbReference type="EMBL" id="CAD8524007.1"/>
    </source>
</evidence>
<sequence length="503" mass="51118">MLLAPPPPPPPLVAVAPAAAHAGESAASTGAESSTSVSVAQSGSKPGGSGIKIMMVLAIGALFCFRKSLLALLADYFPDSADGTSGEKTPKSRNYKQVDRARSSGDDETNSQTSCGLPEEPVDPIAEEWAARLAAQREGREYVSSACSPTCTALSAGLPTRAGCGGGAVPNFATQGWGTNCPAGNAYRTPTASAQPPPEEGFGGFDGFDDATDEFDEREGAWKRGAAPMPAPGMASSGMPAYAPGGASAGGMGMGAGVGGGVGGGGSAAGPPPGFGACGAGLQPAPNVDYGSLGNLGGGAPDIDWGLLDEPGACGRKPPAASSAAEAFVIGADEQEPAAADDEADDEEDEFTVFDGFGHDNKPSRGNKGNPSDSAAGLSWDEERKVWERQNKSVWGRGGRAAKSLGSPWDLRATSTFRSPASLQRIRAQAEKVFDDAIGNSLFTSPTMQRFKQQTEDLFSGVTSSFQSLASFFGGTGGGFGRGESGLFASTSSATTYFSSWFR</sequence>
<feature type="compositionally biased region" description="Basic and acidic residues" evidence="1">
    <location>
        <begin position="96"/>
        <end position="105"/>
    </location>
</feature>
<organism evidence="2">
    <name type="scientific">Calcidiscus leptoporus</name>
    <dbReference type="NCBI Taxonomy" id="127549"/>
    <lineage>
        <taxon>Eukaryota</taxon>
        <taxon>Haptista</taxon>
        <taxon>Haptophyta</taxon>
        <taxon>Prymnesiophyceae</taxon>
        <taxon>Coccolithales</taxon>
        <taxon>Calcidiscaceae</taxon>
        <taxon>Calcidiscus</taxon>
    </lineage>
</organism>
<feature type="region of interest" description="Disordered" evidence="1">
    <location>
        <begin position="336"/>
        <end position="378"/>
    </location>
</feature>
<evidence type="ECO:0000256" key="1">
    <source>
        <dbReference type="SAM" id="MobiDB-lite"/>
    </source>
</evidence>
<feature type="region of interest" description="Disordered" evidence="1">
    <location>
        <begin position="1"/>
        <end position="46"/>
    </location>
</feature>
<feature type="compositionally biased region" description="Acidic residues" evidence="1">
    <location>
        <begin position="336"/>
        <end position="352"/>
    </location>
</feature>
<reference evidence="2" key="1">
    <citation type="submission" date="2021-01" db="EMBL/GenBank/DDBJ databases">
        <authorList>
            <person name="Corre E."/>
            <person name="Pelletier E."/>
            <person name="Niang G."/>
            <person name="Scheremetjew M."/>
            <person name="Finn R."/>
            <person name="Kale V."/>
            <person name="Holt S."/>
            <person name="Cochrane G."/>
            <person name="Meng A."/>
            <person name="Brown T."/>
            <person name="Cohen L."/>
        </authorList>
    </citation>
    <scope>NUCLEOTIDE SEQUENCE</scope>
    <source>
        <strain evidence="2">RCC1130</strain>
    </source>
</reference>
<proteinExistence type="predicted"/>